<dbReference type="Proteomes" id="UP000254107">
    <property type="component" value="Unassembled WGS sequence"/>
</dbReference>
<dbReference type="InterPro" id="IPR038573">
    <property type="entry name" value="BrnT_sf"/>
</dbReference>
<reference evidence="1" key="2">
    <citation type="submission" date="2017-03" db="EMBL/GenBank/DDBJ databases">
        <authorList>
            <person name="Afonso C.L."/>
            <person name="Miller P.J."/>
            <person name="Scott M.A."/>
            <person name="Spackman E."/>
            <person name="Goraichik I."/>
            <person name="Dimitrov K.M."/>
            <person name="Suarez D.L."/>
            <person name="Swayne D.E."/>
        </authorList>
    </citation>
    <scope>NUCLEOTIDE SEQUENCE</scope>
    <source>
        <strain evidence="1">CCUG 4441</strain>
    </source>
</reference>
<accession>A0A1V4GU14</accession>
<gene>
    <name evidence="1" type="ORF">B5J94_08770</name>
    <name evidence="2" type="ORF">NCTC7911_01447</name>
</gene>
<dbReference type="RefSeq" id="WP_079364071.1">
    <property type="nucleotide sequence ID" value="NZ_MXAN01000057.1"/>
</dbReference>
<dbReference type="AlphaFoldDB" id="A0A1V4GU14"/>
<dbReference type="Pfam" id="PF04365">
    <property type="entry name" value="BrnT_toxin"/>
    <property type="match status" value="1"/>
</dbReference>
<organism evidence="1 3">
    <name type="scientific">Moraxella lacunata</name>
    <dbReference type="NCBI Taxonomy" id="477"/>
    <lineage>
        <taxon>Bacteria</taxon>
        <taxon>Pseudomonadati</taxon>
        <taxon>Pseudomonadota</taxon>
        <taxon>Gammaproteobacteria</taxon>
        <taxon>Moraxellales</taxon>
        <taxon>Moraxellaceae</taxon>
        <taxon>Moraxella</taxon>
    </lineage>
</organism>
<name>A0A1V4GU14_MORLA</name>
<dbReference type="GeneID" id="302270037"/>
<reference evidence="3" key="1">
    <citation type="submission" date="2017-03" db="EMBL/GenBank/DDBJ databases">
        <title>Draft genome sequence of Moraxella equi CCUG 4950T type strain.</title>
        <authorList>
            <person name="Salva-Serra F."/>
            <person name="Engstrom-Jakobsson H."/>
            <person name="Thorell K."/>
            <person name="Jaen-Luchoro D."/>
            <person name="Gonzales-Siles L."/>
            <person name="Karlsson R."/>
            <person name="Yazdan S."/>
            <person name="Boulund F."/>
            <person name="Johnning A."/>
            <person name="Engstrand L."/>
            <person name="Kristiansson E."/>
            <person name="Moore E."/>
        </authorList>
    </citation>
    <scope>NUCLEOTIDE SEQUENCE [LARGE SCALE GENOMIC DNA]</scope>
    <source>
        <strain evidence="3">CCUG 4441</strain>
    </source>
</reference>
<dbReference type="EMBL" id="MXAN01000057">
    <property type="protein sequence ID" value="OPH35811.1"/>
    <property type="molecule type" value="Genomic_DNA"/>
</dbReference>
<keyword evidence="4" id="KW-1185">Reference proteome</keyword>
<evidence type="ECO:0000313" key="4">
    <source>
        <dbReference type="Proteomes" id="UP000254107"/>
    </source>
</evidence>
<evidence type="ECO:0000313" key="3">
    <source>
        <dbReference type="Proteomes" id="UP000191025"/>
    </source>
</evidence>
<dbReference type="EMBL" id="UGQC01000001">
    <property type="protein sequence ID" value="STZ00063.1"/>
    <property type="molecule type" value="Genomic_DNA"/>
</dbReference>
<dbReference type="Proteomes" id="UP000191025">
    <property type="component" value="Unassembled WGS sequence"/>
</dbReference>
<evidence type="ECO:0000313" key="2">
    <source>
        <dbReference type="EMBL" id="STZ00063.1"/>
    </source>
</evidence>
<dbReference type="Gene3D" id="3.10.450.530">
    <property type="entry name" value="Ribonuclease toxin, BrnT, of type II toxin-antitoxin system"/>
    <property type="match status" value="1"/>
</dbReference>
<sequence length="100" mass="11915">MGRAVIMNAYGLVFEWDEDKESLAFKEHKVYFSEAVSVFFDPYAITDEDYRNYDGEVRYIMIGMSNQNRLLKVIWTDRDPNTRIISAWRATAQDKKDYER</sequence>
<proteinExistence type="predicted"/>
<evidence type="ECO:0000313" key="1">
    <source>
        <dbReference type="EMBL" id="OPH35811.1"/>
    </source>
</evidence>
<protein>
    <submittedName>
        <fullName evidence="2">Protein of uncharacterized function (DUF497)</fullName>
    </submittedName>
</protein>
<dbReference type="InterPro" id="IPR007460">
    <property type="entry name" value="BrnT_toxin"/>
</dbReference>
<reference evidence="2 4" key="3">
    <citation type="submission" date="2018-06" db="EMBL/GenBank/DDBJ databases">
        <authorList>
            <consortium name="Pathogen Informatics"/>
            <person name="Doyle S."/>
        </authorList>
    </citation>
    <scope>NUCLEOTIDE SEQUENCE [LARGE SCALE GENOMIC DNA]</scope>
    <source>
        <strain evidence="2 4">NCTC7911</strain>
    </source>
</reference>